<name>A0A0K2UF25_LEPSM</name>
<evidence type="ECO:0000313" key="1">
    <source>
        <dbReference type="EMBL" id="CDW36833.1"/>
    </source>
</evidence>
<protein>
    <submittedName>
        <fullName evidence="1">Uncharacterized protein</fullName>
    </submittedName>
</protein>
<dbReference type="AlphaFoldDB" id="A0A0K2UF25"/>
<accession>A0A0K2UF25</accession>
<organism evidence="1">
    <name type="scientific">Lepeophtheirus salmonis</name>
    <name type="common">Salmon louse</name>
    <name type="synonym">Caligus salmonis</name>
    <dbReference type="NCBI Taxonomy" id="72036"/>
    <lineage>
        <taxon>Eukaryota</taxon>
        <taxon>Metazoa</taxon>
        <taxon>Ecdysozoa</taxon>
        <taxon>Arthropoda</taxon>
        <taxon>Crustacea</taxon>
        <taxon>Multicrustacea</taxon>
        <taxon>Hexanauplia</taxon>
        <taxon>Copepoda</taxon>
        <taxon>Siphonostomatoida</taxon>
        <taxon>Caligidae</taxon>
        <taxon>Lepeophtheirus</taxon>
    </lineage>
</organism>
<sequence length="28" mass="3232">MRILYITVYLPFDHSLDPKVKRLGSGPD</sequence>
<proteinExistence type="predicted"/>
<dbReference type="EMBL" id="HACA01019472">
    <property type="protein sequence ID" value="CDW36833.1"/>
    <property type="molecule type" value="Transcribed_RNA"/>
</dbReference>
<reference evidence="1" key="1">
    <citation type="submission" date="2014-05" db="EMBL/GenBank/DDBJ databases">
        <authorList>
            <person name="Chronopoulou M."/>
        </authorList>
    </citation>
    <scope>NUCLEOTIDE SEQUENCE</scope>
    <source>
        <tissue evidence="1">Whole organism</tissue>
    </source>
</reference>